<gene>
    <name evidence="1" type="ORF">g.3627</name>
</gene>
<dbReference type="GO" id="GO:0000149">
    <property type="term" value="F:SNARE binding"/>
    <property type="evidence" value="ECO:0007669"/>
    <property type="project" value="TreeGrafter"/>
</dbReference>
<dbReference type="InterPro" id="IPR050550">
    <property type="entry name" value="SEC23_SEC24_subfamily"/>
</dbReference>
<dbReference type="PANTHER" id="PTHR13803">
    <property type="entry name" value="SEC24-RELATED PROTEIN"/>
    <property type="match status" value="1"/>
</dbReference>
<dbReference type="GO" id="GO:0030127">
    <property type="term" value="C:COPII vesicle coat"/>
    <property type="evidence" value="ECO:0007669"/>
    <property type="project" value="TreeGrafter"/>
</dbReference>
<dbReference type="SUPFAM" id="SSF81995">
    <property type="entry name" value="beta-sandwich domain of Sec23/24"/>
    <property type="match status" value="1"/>
</dbReference>
<dbReference type="PANTHER" id="PTHR13803:SF4">
    <property type="entry name" value="SECRETORY 24CD, ISOFORM C"/>
    <property type="match status" value="1"/>
</dbReference>
<reference evidence="1" key="1">
    <citation type="submission" date="2015-11" db="EMBL/GenBank/DDBJ databases">
        <title>De novo transcriptome assembly of four potential Pierce s Disease insect vectors from Arizona vineyards.</title>
        <authorList>
            <person name="Tassone E.E."/>
        </authorList>
    </citation>
    <scope>NUCLEOTIDE SEQUENCE</scope>
</reference>
<accession>A0A1B6ES31</accession>
<dbReference type="AlphaFoldDB" id="A0A1B6ES31"/>
<dbReference type="Gene3D" id="2.60.40.1670">
    <property type="entry name" value="beta-sandwich domain of Sec23/24"/>
    <property type="match status" value="1"/>
</dbReference>
<organism evidence="1">
    <name type="scientific">Cuerna arida</name>
    <dbReference type="NCBI Taxonomy" id="1464854"/>
    <lineage>
        <taxon>Eukaryota</taxon>
        <taxon>Metazoa</taxon>
        <taxon>Ecdysozoa</taxon>
        <taxon>Arthropoda</taxon>
        <taxon>Hexapoda</taxon>
        <taxon>Insecta</taxon>
        <taxon>Pterygota</taxon>
        <taxon>Neoptera</taxon>
        <taxon>Paraneoptera</taxon>
        <taxon>Hemiptera</taxon>
        <taxon>Auchenorrhyncha</taxon>
        <taxon>Membracoidea</taxon>
        <taxon>Cicadellidae</taxon>
        <taxon>Cicadellinae</taxon>
        <taxon>Proconiini</taxon>
        <taxon>Cuerna</taxon>
    </lineage>
</organism>
<name>A0A1B6ES31_9HEMI</name>
<proteinExistence type="predicted"/>
<sequence>SSVFQQPHQKQNRLDPEYLPSPIHVMEEDQAANTGIFSTEERGGLPPLVTTSFIVHDGGNANPRFIRSTMYSVAATKELKKQSYLPFALIISPMAMLRPEEKALPVIDCRSKGPV</sequence>
<feature type="non-terminal residue" evidence="1">
    <location>
        <position position="1"/>
    </location>
</feature>
<dbReference type="EMBL" id="GECZ01029216">
    <property type="protein sequence ID" value="JAS40553.1"/>
    <property type="molecule type" value="Transcribed_RNA"/>
</dbReference>
<protein>
    <submittedName>
        <fullName evidence="1">Uncharacterized protein</fullName>
    </submittedName>
</protein>
<dbReference type="GO" id="GO:0090110">
    <property type="term" value="P:COPII-coated vesicle cargo loading"/>
    <property type="evidence" value="ECO:0007669"/>
    <property type="project" value="TreeGrafter"/>
</dbReference>
<dbReference type="GO" id="GO:0070971">
    <property type="term" value="C:endoplasmic reticulum exit site"/>
    <property type="evidence" value="ECO:0007669"/>
    <property type="project" value="TreeGrafter"/>
</dbReference>
<feature type="non-terminal residue" evidence="1">
    <location>
        <position position="115"/>
    </location>
</feature>
<dbReference type="GO" id="GO:0008270">
    <property type="term" value="F:zinc ion binding"/>
    <property type="evidence" value="ECO:0007669"/>
    <property type="project" value="TreeGrafter"/>
</dbReference>
<evidence type="ECO:0000313" key="1">
    <source>
        <dbReference type="EMBL" id="JAS40553.1"/>
    </source>
</evidence>